<keyword evidence="1" id="KW-0949">S-adenosyl-L-methionine</keyword>
<organism evidence="6 7">
    <name type="scientific">Eisenbergiella massiliensis</name>
    <dbReference type="NCBI Taxonomy" id="1720294"/>
    <lineage>
        <taxon>Bacteria</taxon>
        <taxon>Bacillati</taxon>
        <taxon>Bacillota</taxon>
        <taxon>Clostridia</taxon>
        <taxon>Lachnospirales</taxon>
        <taxon>Lachnospiraceae</taxon>
        <taxon>Eisenbergiella</taxon>
    </lineage>
</organism>
<keyword evidence="7" id="KW-1185">Reference proteome</keyword>
<dbReference type="PANTHER" id="PTHR11228:SF7">
    <property type="entry name" value="PQQA PEPTIDE CYCLASE"/>
    <property type="match status" value="1"/>
</dbReference>
<evidence type="ECO:0000256" key="4">
    <source>
        <dbReference type="ARBA" id="ARBA00023014"/>
    </source>
</evidence>
<dbReference type="SFLD" id="SFLDS00029">
    <property type="entry name" value="Radical_SAM"/>
    <property type="match status" value="1"/>
</dbReference>
<dbReference type="GO" id="GO:0003824">
    <property type="term" value="F:catalytic activity"/>
    <property type="evidence" value="ECO:0007669"/>
    <property type="project" value="InterPro"/>
</dbReference>
<dbReference type="RefSeq" id="WP_117544735.1">
    <property type="nucleotide sequence ID" value="NZ_JBKUNB010000012.1"/>
</dbReference>
<reference evidence="6" key="1">
    <citation type="submission" date="2018-08" db="EMBL/GenBank/DDBJ databases">
        <title>A genome reference for cultivated species of the human gut microbiota.</title>
        <authorList>
            <person name="Zou Y."/>
            <person name="Xue W."/>
            <person name="Luo G."/>
        </authorList>
    </citation>
    <scope>NUCLEOTIDE SEQUENCE [LARGE SCALE GENOMIC DNA]</scope>
    <source>
        <strain evidence="6">TF05-5AC</strain>
    </source>
</reference>
<dbReference type="CDD" id="cd01335">
    <property type="entry name" value="Radical_SAM"/>
    <property type="match status" value="1"/>
</dbReference>
<dbReference type="GO" id="GO:0051536">
    <property type="term" value="F:iron-sulfur cluster binding"/>
    <property type="evidence" value="ECO:0007669"/>
    <property type="project" value="UniProtKB-KW"/>
</dbReference>
<dbReference type="Proteomes" id="UP000260812">
    <property type="component" value="Unassembled WGS sequence"/>
</dbReference>
<keyword evidence="2" id="KW-0479">Metal-binding</keyword>
<dbReference type="InterPro" id="IPR013785">
    <property type="entry name" value="Aldolase_TIM"/>
</dbReference>
<dbReference type="SFLD" id="SFLDG01067">
    <property type="entry name" value="SPASM/twitch_domain_containing"/>
    <property type="match status" value="1"/>
</dbReference>
<protein>
    <submittedName>
        <fullName evidence="6">Radical SAM protein</fullName>
    </submittedName>
</protein>
<name>A0A3E3I595_9FIRM</name>
<dbReference type="GO" id="GO:0006783">
    <property type="term" value="P:heme biosynthetic process"/>
    <property type="evidence" value="ECO:0007669"/>
    <property type="project" value="TreeGrafter"/>
</dbReference>
<accession>A0A3E3I595</accession>
<feature type="domain" description="Radical SAM core" evidence="5">
    <location>
        <begin position="145"/>
        <end position="372"/>
    </location>
</feature>
<dbReference type="InterPro" id="IPR007197">
    <property type="entry name" value="rSAM"/>
</dbReference>
<dbReference type="AlphaFoldDB" id="A0A3E3I595"/>
<dbReference type="InterPro" id="IPR058240">
    <property type="entry name" value="rSAM_sf"/>
</dbReference>
<proteinExistence type="predicted"/>
<evidence type="ECO:0000313" key="6">
    <source>
        <dbReference type="EMBL" id="RGE60448.1"/>
    </source>
</evidence>
<dbReference type="PANTHER" id="PTHR11228">
    <property type="entry name" value="RADICAL SAM DOMAIN PROTEIN"/>
    <property type="match status" value="1"/>
</dbReference>
<gene>
    <name evidence="6" type="ORF">DXC51_12240</name>
</gene>
<keyword evidence="3" id="KW-0408">Iron</keyword>
<dbReference type="SFLD" id="SFLDG01386">
    <property type="entry name" value="main_SPASM_domain-containing"/>
    <property type="match status" value="1"/>
</dbReference>
<dbReference type="Pfam" id="PF13186">
    <property type="entry name" value="SPASM"/>
    <property type="match status" value="1"/>
</dbReference>
<dbReference type="GO" id="GO:0046872">
    <property type="term" value="F:metal ion binding"/>
    <property type="evidence" value="ECO:0007669"/>
    <property type="project" value="UniProtKB-KW"/>
</dbReference>
<dbReference type="Gene3D" id="3.20.20.70">
    <property type="entry name" value="Aldolase class I"/>
    <property type="match status" value="1"/>
</dbReference>
<evidence type="ECO:0000256" key="2">
    <source>
        <dbReference type="ARBA" id="ARBA00022723"/>
    </source>
</evidence>
<evidence type="ECO:0000313" key="7">
    <source>
        <dbReference type="Proteomes" id="UP000260812"/>
    </source>
</evidence>
<keyword evidence="4" id="KW-0411">Iron-sulfur</keyword>
<sequence>MGILHKTAQYRAYKEGVVHTTLNPKGPGAVRIHLIPPKWHPFSDAPYVMILNGYYILPLGYSWAILLRNFIREVNVYDGRPINEAQMKQVMDKAVSRTKRVYYVKTQELQEDLQEMLDLLYGVARGGEPSGNIGPLSLREYAANMTAPHRMDLMVSSMLDREGKWNCSLKCRHCYAAGQPAAGTEELSAQEWFEIIDRCRRAGICQLTFTGGEPTMREDLPELVEHARWFVTRLNTNGARLTGELCRKLYDASLDSVQITLYSENAEIHNHLTGADLPDTEGSFKKTVLGLRNALEAGLNVSVNTPLCRENREYIRTLAFLYQNGVRYVTCSGLIETGKAMAEASLSSQLTVEEMNALLREAMAFCSQHGMELSFTSPGRADPAVLKELGLAVPMCGACLSNMAVAPDGSVVPCQSWLSGSAPLGNMLTDSWKRIWNHPACRAIRGMEEEDSLSCPLRISKTEPEREAD</sequence>
<dbReference type="InterPro" id="IPR050377">
    <property type="entry name" value="Radical_SAM_PqqE_MftC-like"/>
</dbReference>
<evidence type="ECO:0000256" key="1">
    <source>
        <dbReference type="ARBA" id="ARBA00022691"/>
    </source>
</evidence>
<dbReference type="SUPFAM" id="SSF102114">
    <property type="entry name" value="Radical SAM enzymes"/>
    <property type="match status" value="1"/>
</dbReference>
<dbReference type="PROSITE" id="PS51918">
    <property type="entry name" value="RADICAL_SAM"/>
    <property type="match status" value="1"/>
</dbReference>
<comment type="caution">
    <text evidence="6">The sequence shown here is derived from an EMBL/GenBank/DDBJ whole genome shotgun (WGS) entry which is preliminary data.</text>
</comment>
<dbReference type="CDD" id="cd21109">
    <property type="entry name" value="SPASM"/>
    <property type="match status" value="1"/>
</dbReference>
<evidence type="ECO:0000259" key="5">
    <source>
        <dbReference type="PROSITE" id="PS51918"/>
    </source>
</evidence>
<dbReference type="EMBL" id="QVLV01000007">
    <property type="protein sequence ID" value="RGE60448.1"/>
    <property type="molecule type" value="Genomic_DNA"/>
</dbReference>
<dbReference type="Pfam" id="PF04055">
    <property type="entry name" value="Radical_SAM"/>
    <property type="match status" value="1"/>
</dbReference>
<dbReference type="GeneID" id="97987624"/>
<dbReference type="InterPro" id="IPR023885">
    <property type="entry name" value="4Fe4S-binding_SPASM_dom"/>
</dbReference>
<evidence type="ECO:0000256" key="3">
    <source>
        <dbReference type="ARBA" id="ARBA00023004"/>
    </source>
</evidence>